<evidence type="ECO:0000313" key="2">
    <source>
        <dbReference type="Proteomes" id="UP000266340"/>
    </source>
</evidence>
<organism evidence="1 2">
    <name type="scientific">Cohnella faecalis</name>
    <dbReference type="NCBI Taxonomy" id="2315694"/>
    <lineage>
        <taxon>Bacteria</taxon>
        <taxon>Bacillati</taxon>
        <taxon>Bacillota</taxon>
        <taxon>Bacilli</taxon>
        <taxon>Bacillales</taxon>
        <taxon>Paenibacillaceae</taxon>
        <taxon>Cohnella</taxon>
    </lineage>
</organism>
<keyword evidence="2" id="KW-1185">Reference proteome</keyword>
<dbReference type="RefSeq" id="WP_119152272.1">
    <property type="nucleotide sequence ID" value="NZ_JBHSOV010000034.1"/>
</dbReference>
<comment type="caution">
    <text evidence="1">The sequence shown here is derived from an EMBL/GenBank/DDBJ whole genome shotgun (WGS) entry which is preliminary data.</text>
</comment>
<dbReference type="EMBL" id="QXJM01000049">
    <property type="protein sequence ID" value="RIE00658.1"/>
    <property type="molecule type" value="Genomic_DNA"/>
</dbReference>
<dbReference type="AlphaFoldDB" id="A0A398CII5"/>
<proteinExistence type="predicted"/>
<evidence type="ECO:0000313" key="1">
    <source>
        <dbReference type="EMBL" id="RIE00658.1"/>
    </source>
</evidence>
<dbReference type="Proteomes" id="UP000266340">
    <property type="component" value="Unassembled WGS sequence"/>
</dbReference>
<reference evidence="1 2" key="1">
    <citation type="submission" date="2018-09" db="EMBL/GenBank/DDBJ databases">
        <title>Cohnella cavernae sp. nov., isolated from a karst cave.</title>
        <authorList>
            <person name="Zhu H."/>
        </authorList>
    </citation>
    <scope>NUCLEOTIDE SEQUENCE [LARGE SCALE GENOMIC DNA]</scope>
    <source>
        <strain evidence="1 2">K2E09-144</strain>
    </source>
</reference>
<dbReference type="OrthoDB" id="1927593at2"/>
<gene>
    <name evidence="1" type="ORF">D3H35_27225</name>
</gene>
<accession>A0A398CII5</accession>
<protein>
    <submittedName>
        <fullName evidence="1">Uncharacterized protein</fullName>
    </submittedName>
</protein>
<name>A0A398CII5_9BACL</name>
<sequence length="210" mass="22959">MYPTTVDSYTYVTFRALVDAIVPATPALAVFGADQTIGAVQLTVHEYMIWEMNNSLTLVLGYYPEVIPLAAPTAGLMNAGAIQLVASGQAKYAGPNSVPFASLSPEDRIRTLALLENLHVDLGTLPPPYRNDGGLVKFVVDFLNRQTMFGNYSEWPAYGTTRLATPTERKLEYFPIGWKQAGYPGVSKGYRAFRGNVLTIVREGGESFIV</sequence>